<evidence type="ECO:0000256" key="4">
    <source>
        <dbReference type="ARBA" id="ARBA00022980"/>
    </source>
</evidence>
<keyword evidence="4 7" id="KW-0689">Ribosomal protein</keyword>
<feature type="compositionally biased region" description="Basic residues" evidence="8">
    <location>
        <begin position="1"/>
        <end position="14"/>
    </location>
</feature>
<comment type="similarity">
    <text evidence="1 7">Belongs to the bacterial ribosomal protein bS20 family.</text>
</comment>
<dbReference type="GO" id="GO:0003735">
    <property type="term" value="F:structural constituent of ribosome"/>
    <property type="evidence" value="ECO:0007669"/>
    <property type="project" value="InterPro"/>
</dbReference>
<dbReference type="AlphaFoldDB" id="A0A2Z4Y4P1"/>
<dbReference type="PANTHER" id="PTHR33398:SF1">
    <property type="entry name" value="SMALL RIBOSOMAL SUBUNIT PROTEIN BS20C"/>
    <property type="match status" value="1"/>
</dbReference>
<dbReference type="HAMAP" id="MF_00500">
    <property type="entry name" value="Ribosomal_bS20"/>
    <property type="match status" value="1"/>
</dbReference>
<sequence>MPNKKSAKKRVKQNKRNELRNRAAKSAMKTAIKKTLTLLTVGEKEAAVEKCRETQALIARTWKRGIIHKNKARRLQSRLMKKVARAQG</sequence>
<dbReference type="NCBIfam" id="TIGR00029">
    <property type="entry name" value="S20"/>
    <property type="match status" value="1"/>
</dbReference>
<dbReference type="EMBL" id="CP030759">
    <property type="protein sequence ID" value="AXA36171.1"/>
    <property type="molecule type" value="Genomic_DNA"/>
</dbReference>
<dbReference type="Proteomes" id="UP000262583">
    <property type="component" value="Chromosome"/>
</dbReference>
<evidence type="ECO:0000313" key="10">
    <source>
        <dbReference type="Proteomes" id="UP000262583"/>
    </source>
</evidence>
<dbReference type="InterPro" id="IPR036510">
    <property type="entry name" value="Ribosomal_bS20_sf"/>
</dbReference>
<keyword evidence="5 7" id="KW-0687">Ribonucleoprotein</keyword>
<evidence type="ECO:0000256" key="6">
    <source>
        <dbReference type="ARBA" id="ARBA00035136"/>
    </source>
</evidence>
<dbReference type="Gene3D" id="1.20.58.110">
    <property type="entry name" value="Ribosomal protein S20"/>
    <property type="match status" value="1"/>
</dbReference>
<keyword evidence="2 7" id="KW-0699">rRNA-binding</keyword>
<evidence type="ECO:0000256" key="7">
    <source>
        <dbReference type="HAMAP-Rule" id="MF_00500"/>
    </source>
</evidence>
<dbReference type="GO" id="GO:0005829">
    <property type="term" value="C:cytosol"/>
    <property type="evidence" value="ECO:0007669"/>
    <property type="project" value="TreeGrafter"/>
</dbReference>
<comment type="function">
    <text evidence="7">Binds directly to 16S ribosomal RNA.</text>
</comment>
<dbReference type="InterPro" id="IPR002583">
    <property type="entry name" value="Ribosomal_bS20"/>
</dbReference>
<name>A0A2Z4Y4P1_SUMC1</name>
<dbReference type="SUPFAM" id="SSF46992">
    <property type="entry name" value="Ribosomal protein S20"/>
    <property type="match status" value="1"/>
</dbReference>
<protein>
    <recommendedName>
        <fullName evidence="6 7">Small ribosomal subunit protein bS20</fullName>
    </recommendedName>
</protein>
<dbReference type="GO" id="GO:0070181">
    <property type="term" value="F:small ribosomal subunit rRNA binding"/>
    <property type="evidence" value="ECO:0007669"/>
    <property type="project" value="TreeGrafter"/>
</dbReference>
<evidence type="ECO:0000256" key="5">
    <source>
        <dbReference type="ARBA" id="ARBA00023274"/>
    </source>
</evidence>
<dbReference type="PANTHER" id="PTHR33398">
    <property type="entry name" value="30S RIBOSOMAL PROTEIN S20"/>
    <property type="match status" value="1"/>
</dbReference>
<keyword evidence="3 7" id="KW-0694">RNA-binding</keyword>
<dbReference type="GO" id="GO:0006412">
    <property type="term" value="P:translation"/>
    <property type="evidence" value="ECO:0007669"/>
    <property type="project" value="UniProtKB-UniRule"/>
</dbReference>
<evidence type="ECO:0000256" key="1">
    <source>
        <dbReference type="ARBA" id="ARBA00007634"/>
    </source>
</evidence>
<feature type="region of interest" description="Disordered" evidence="8">
    <location>
        <begin position="1"/>
        <end position="27"/>
    </location>
</feature>
<dbReference type="GO" id="GO:0015935">
    <property type="term" value="C:small ribosomal subunit"/>
    <property type="evidence" value="ECO:0007669"/>
    <property type="project" value="TreeGrafter"/>
</dbReference>
<evidence type="ECO:0000256" key="2">
    <source>
        <dbReference type="ARBA" id="ARBA00022730"/>
    </source>
</evidence>
<evidence type="ECO:0000313" key="9">
    <source>
        <dbReference type="EMBL" id="AXA36171.1"/>
    </source>
</evidence>
<reference evidence="9 10" key="1">
    <citation type="submission" date="2018-05" db="EMBL/GenBank/DDBJ databases">
        <title>A metagenomic window into the 2 km-deep terrestrial subsurface aquifer revealed taxonomically and functionally diverse microbial community comprising novel uncultured bacterial lineages.</title>
        <authorList>
            <person name="Kadnikov V.V."/>
            <person name="Mardanov A.V."/>
            <person name="Beletsky A.V."/>
            <person name="Banks D."/>
            <person name="Pimenov N.V."/>
            <person name="Frank Y.A."/>
            <person name="Karnachuk O.V."/>
            <person name="Ravin N.V."/>
        </authorList>
    </citation>
    <scope>NUCLEOTIDE SEQUENCE [LARGE SCALE GENOMIC DNA]</scope>
    <source>
        <strain evidence="9">BY</strain>
    </source>
</reference>
<evidence type="ECO:0000256" key="8">
    <source>
        <dbReference type="SAM" id="MobiDB-lite"/>
    </source>
</evidence>
<accession>A0A2Z4Y4P1</accession>
<dbReference type="KEGG" id="schv:BRCON_1394"/>
<dbReference type="Pfam" id="PF01649">
    <property type="entry name" value="Ribosomal_S20p"/>
    <property type="match status" value="1"/>
</dbReference>
<organism evidence="9 10">
    <name type="scientific">Sumerlaea chitinivorans</name>
    <dbReference type="NCBI Taxonomy" id="2250252"/>
    <lineage>
        <taxon>Bacteria</taxon>
        <taxon>Candidatus Sumerlaeota</taxon>
        <taxon>Candidatus Sumerlaeia</taxon>
        <taxon>Candidatus Sumerlaeales</taxon>
        <taxon>Candidatus Sumerlaeaceae</taxon>
        <taxon>Candidatus Sumerlaea</taxon>
    </lineage>
</organism>
<gene>
    <name evidence="7" type="primary">rpsT</name>
    <name evidence="9" type="ORF">BRCON_1394</name>
</gene>
<proteinExistence type="inferred from homology"/>
<evidence type="ECO:0000256" key="3">
    <source>
        <dbReference type="ARBA" id="ARBA00022884"/>
    </source>
</evidence>